<dbReference type="Gene3D" id="2.30.29.30">
    <property type="entry name" value="Pleckstrin-homology domain (PH domain)/Phosphotyrosine-binding domain (PTB)"/>
    <property type="match status" value="1"/>
</dbReference>
<evidence type="ECO:0008006" key="8">
    <source>
        <dbReference type="Google" id="ProtNLM"/>
    </source>
</evidence>
<keyword evidence="7" id="KW-1185">Reference proteome</keyword>
<feature type="compositionally biased region" description="Low complexity" evidence="3">
    <location>
        <begin position="291"/>
        <end position="307"/>
    </location>
</feature>
<keyword evidence="2" id="KW-0175">Coiled coil</keyword>
<dbReference type="STRING" id="56484.A0A1Y2FF29"/>
<dbReference type="GO" id="GO:0007165">
    <property type="term" value="P:signal transduction"/>
    <property type="evidence" value="ECO:0007669"/>
    <property type="project" value="InterPro"/>
</dbReference>
<evidence type="ECO:0000256" key="3">
    <source>
        <dbReference type="SAM" id="MobiDB-lite"/>
    </source>
</evidence>
<feature type="domain" description="PH" evidence="4">
    <location>
        <begin position="486"/>
        <end position="595"/>
    </location>
</feature>
<dbReference type="PANTHER" id="PTHR23176">
    <property type="entry name" value="RHO/RAC/CDC GTPASE-ACTIVATING PROTEIN"/>
    <property type="match status" value="1"/>
</dbReference>
<dbReference type="EMBL" id="MCFI01000009">
    <property type="protein sequence ID" value="ORY82548.1"/>
    <property type="molecule type" value="Genomic_DNA"/>
</dbReference>
<dbReference type="SMART" id="SM00233">
    <property type="entry name" value="PH"/>
    <property type="match status" value="1"/>
</dbReference>
<sequence length="1004" mass="109346">MTAPSPSDTASLASPEATIARLQQEKQNLETQNAQLWRLCDKQRQMIIGLQKDLDRLGVKERERTGSDTLPSKTPPSASASTGTLATATTTSAERKRSSQSDAPSSTNHDRHGPDAIPPKSAARISLGASPGKPLPIPMTRPFEEHLRDGTSSPISPALSLRLQQVTGGQSAATQSGRIEEGERIASIRRDRVRTQPATMSRAASHQQHRSDASMESFGDLEPSHSLQSRQADEVAESGRHARNFSEPNISPRLPFKTLVAPDVALVSPERARWEEHSPERAVKSTLDDVQQTPSRSSSSISPPTSQEVDETWAPQRSTHTKQDSVSSIRTIDAAIEPELLRSISISMITSNHTAGEVTLAIGIFRKDMRLLHRLSKTYAQLVALSKATPDMGLTLPSRQDFIATSSAKADARRATTDLWFQMMVSTLVSTPVAQRTQEFSQGLEAFCAFLSSDRVCDVPQTPRRARQSQQLVMLEPVAGKTDQSETYKEGYLSKRGKTFGGWKARYFIIDGPCMRYFDAPGGLPLGDISLAGAQVGVQTPSSSTNTQEDTDTHAFLVLEPKRKGTGLDYNRHILCAISDMERDAWLKVLMHYAMRYTEPLQPTGPTTPHQPPPQPSQRLSGLKISGPLELQRPPGVGRSSSPEPVPFRAIGYRDTVPAALPMSPGIQGPPASDSIGGTPYEELFPAGATDTSSTMTAVGPTDTWSSPSSSKGSQATKGDRKSRKKSFWVFGKHGEQTASPGQQQDKGATVLAAMREAASHSHPAPVEGGLSSGTLFGMSLAEAVALSSPPFARIPSVVYRCLQYLDRQHVEREEGIYRLSGSSSLIKSLRERFNQEVDIDLLTGPPVEVHAVAGMLKLYLRELPSPILPRDLQRDFLEIIEMPDEPARMATIKTLVHALPRENFELLQYLTRHLFGIVQNEPLNKMSLRNVGIVFSPTLNIPASVFGLFIEAHEQIFGEAHLASTSNAGASILAGYLQDGLEEGESESDEDQELDLDPDSLPI</sequence>
<dbReference type="PROSITE" id="PS50003">
    <property type="entry name" value="PH_DOMAIN"/>
    <property type="match status" value="1"/>
</dbReference>
<feature type="domain" description="Rho-GAP" evidence="5">
    <location>
        <begin position="779"/>
        <end position="985"/>
    </location>
</feature>
<organism evidence="6 7">
    <name type="scientific">Protomyces lactucae-debilis</name>
    <dbReference type="NCBI Taxonomy" id="2754530"/>
    <lineage>
        <taxon>Eukaryota</taxon>
        <taxon>Fungi</taxon>
        <taxon>Dikarya</taxon>
        <taxon>Ascomycota</taxon>
        <taxon>Taphrinomycotina</taxon>
        <taxon>Taphrinomycetes</taxon>
        <taxon>Taphrinales</taxon>
        <taxon>Protomycetaceae</taxon>
        <taxon>Protomyces</taxon>
    </lineage>
</organism>
<feature type="region of interest" description="Disordered" evidence="3">
    <location>
        <begin position="661"/>
        <end position="725"/>
    </location>
</feature>
<dbReference type="SUPFAM" id="SSF48350">
    <property type="entry name" value="GTPase activation domain, GAP"/>
    <property type="match status" value="1"/>
</dbReference>
<dbReference type="RefSeq" id="XP_040725419.1">
    <property type="nucleotide sequence ID" value="XM_040866950.1"/>
</dbReference>
<gene>
    <name evidence="6" type="ORF">BCR37DRAFT_315298</name>
</gene>
<evidence type="ECO:0000313" key="7">
    <source>
        <dbReference type="Proteomes" id="UP000193685"/>
    </source>
</evidence>
<dbReference type="GO" id="GO:0005938">
    <property type="term" value="C:cell cortex"/>
    <property type="evidence" value="ECO:0007669"/>
    <property type="project" value="UniProtKB-ARBA"/>
</dbReference>
<feature type="region of interest" description="Disordered" evidence="3">
    <location>
        <begin position="50"/>
        <end position="254"/>
    </location>
</feature>
<dbReference type="InterPro" id="IPR011993">
    <property type="entry name" value="PH-like_dom_sf"/>
</dbReference>
<accession>A0A1Y2FF29</accession>
<feature type="compositionally biased region" description="Basic and acidic residues" evidence="3">
    <location>
        <begin position="271"/>
        <end position="287"/>
    </location>
</feature>
<dbReference type="InterPro" id="IPR008936">
    <property type="entry name" value="Rho_GTPase_activation_prot"/>
</dbReference>
<comment type="caution">
    <text evidence="6">The sequence shown here is derived from an EMBL/GenBank/DDBJ whole genome shotgun (WGS) entry which is preliminary data.</text>
</comment>
<evidence type="ECO:0000259" key="4">
    <source>
        <dbReference type="PROSITE" id="PS50003"/>
    </source>
</evidence>
<feature type="compositionally biased region" description="Basic and acidic residues" evidence="3">
    <location>
        <begin position="52"/>
        <end position="66"/>
    </location>
</feature>
<feature type="compositionally biased region" description="Basic and acidic residues" evidence="3">
    <location>
        <begin position="178"/>
        <end position="194"/>
    </location>
</feature>
<dbReference type="InterPro" id="IPR050729">
    <property type="entry name" value="Rho-GAP"/>
</dbReference>
<evidence type="ECO:0000313" key="6">
    <source>
        <dbReference type="EMBL" id="ORY82548.1"/>
    </source>
</evidence>
<evidence type="ECO:0000259" key="5">
    <source>
        <dbReference type="PROSITE" id="PS50238"/>
    </source>
</evidence>
<feature type="region of interest" description="Disordered" evidence="3">
    <location>
        <begin position="271"/>
        <end position="328"/>
    </location>
</feature>
<feature type="compositionally biased region" description="Polar residues" evidence="3">
    <location>
        <begin position="196"/>
        <end position="206"/>
    </location>
</feature>
<dbReference type="GO" id="GO:0005096">
    <property type="term" value="F:GTPase activator activity"/>
    <property type="evidence" value="ECO:0007669"/>
    <property type="project" value="UniProtKB-KW"/>
</dbReference>
<dbReference type="Proteomes" id="UP000193685">
    <property type="component" value="Unassembled WGS sequence"/>
</dbReference>
<name>A0A1Y2FF29_PROLT</name>
<dbReference type="Gene3D" id="1.10.555.10">
    <property type="entry name" value="Rho GTPase activation protein"/>
    <property type="match status" value="1"/>
</dbReference>
<feature type="compositionally biased region" description="Polar residues" evidence="3">
    <location>
        <begin position="162"/>
        <end position="177"/>
    </location>
</feature>
<reference evidence="6 7" key="1">
    <citation type="submission" date="2016-07" db="EMBL/GenBank/DDBJ databases">
        <title>Pervasive Adenine N6-methylation of Active Genes in Fungi.</title>
        <authorList>
            <consortium name="DOE Joint Genome Institute"/>
            <person name="Mondo S.J."/>
            <person name="Dannebaum R.O."/>
            <person name="Kuo R.C."/>
            <person name="Labutti K."/>
            <person name="Haridas S."/>
            <person name="Kuo A."/>
            <person name="Salamov A."/>
            <person name="Ahrendt S.R."/>
            <person name="Lipzen A."/>
            <person name="Sullivan W."/>
            <person name="Andreopoulos W.B."/>
            <person name="Clum A."/>
            <person name="Lindquist E."/>
            <person name="Daum C."/>
            <person name="Ramamoorthy G.K."/>
            <person name="Gryganskyi A."/>
            <person name="Culley D."/>
            <person name="Magnuson J.K."/>
            <person name="James T.Y."/>
            <person name="O'Malley M.A."/>
            <person name="Stajich J.E."/>
            <person name="Spatafora J.W."/>
            <person name="Visel A."/>
            <person name="Grigoriev I.V."/>
        </authorList>
    </citation>
    <scope>NUCLEOTIDE SEQUENCE [LARGE SCALE GENOMIC DNA]</scope>
    <source>
        <strain evidence="6 7">12-1054</strain>
    </source>
</reference>
<dbReference type="PANTHER" id="PTHR23176:SF129">
    <property type="entry name" value="RHO GTPASE ACTIVATING PROTEIN AT 16F, ISOFORM E-RELATED"/>
    <property type="match status" value="1"/>
</dbReference>
<feature type="region of interest" description="Disordered" evidence="3">
    <location>
        <begin position="600"/>
        <end position="649"/>
    </location>
</feature>
<dbReference type="OMA" id="NIHEQLM"/>
<protein>
    <recommendedName>
        <fullName evidence="8">Rho GTPase activation protein</fullName>
    </recommendedName>
</protein>
<dbReference type="GeneID" id="63783549"/>
<dbReference type="AlphaFoldDB" id="A0A1Y2FF29"/>
<evidence type="ECO:0000256" key="2">
    <source>
        <dbReference type="SAM" id="Coils"/>
    </source>
</evidence>
<feature type="compositionally biased region" description="Basic and acidic residues" evidence="3">
    <location>
        <begin position="231"/>
        <end position="240"/>
    </location>
</feature>
<dbReference type="SMART" id="SM00324">
    <property type="entry name" value="RhoGAP"/>
    <property type="match status" value="1"/>
</dbReference>
<dbReference type="InterPro" id="IPR000198">
    <property type="entry name" value="RhoGAP_dom"/>
</dbReference>
<evidence type="ECO:0000256" key="1">
    <source>
        <dbReference type="ARBA" id="ARBA00022468"/>
    </source>
</evidence>
<keyword evidence="1" id="KW-0343">GTPase activation</keyword>
<dbReference type="PROSITE" id="PS50238">
    <property type="entry name" value="RHOGAP"/>
    <property type="match status" value="1"/>
</dbReference>
<dbReference type="OrthoDB" id="185175at2759"/>
<feature type="compositionally biased region" description="Low complexity" evidence="3">
    <location>
        <begin position="69"/>
        <end position="92"/>
    </location>
</feature>
<dbReference type="Pfam" id="PF00169">
    <property type="entry name" value="PH"/>
    <property type="match status" value="1"/>
</dbReference>
<proteinExistence type="predicted"/>
<feature type="coiled-coil region" evidence="2">
    <location>
        <begin position="12"/>
        <end position="39"/>
    </location>
</feature>
<dbReference type="GO" id="GO:0032153">
    <property type="term" value="C:cell division site"/>
    <property type="evidence" value="ECO:0007669"/>
    <property type="project" value="UniProtKB-ARBA"/>
</dbReference>
<dbReference type="Pfam" id="PF00620">
    <property type="entry name" value="RhoGAP"/>
    <property type="match status" value="1"/>
</dbReference>
<feature type="region of interest" description="Disordered" evidence="3">
    <location>
        <begin position="982"/>
        <end position="1004"/>
    </location>
</feature>
<dbReference type="SUPFAM" id="SSF50729">
    <property type="entry name" value="PH domain-like"/>
    <property type="match status" value="1"/>
</dbReference>
<feature type="compositionally biased region" description="Polar residues" evidence="3">
    <location>
        <begin position="690"/>
        <end position="717"/>
    </location>
</feature>
<dbReference type="InterPro" id="IPR001849">
    <property type="entry name" value="PH_domain"/>
</dbReference>